<dbReference type="Proteomes" id="UP000053105">
    <property type="component" value="Unassembled WGS sequence"/>
</dbReference>
<dbReference type="AlphaFoldDB" id="A0A0M8ZXE1"/>
<sequence>MIILELVDSKIESKNYFSMTTHNLLHNRETSSSNAATQRRDNLFKLRGERLVQDIVREDVKYRIFKSIDHDLLPPN</sequence>
<reference evidence="1 2" key="1">
    <citation type="submission" date="2015-07" db="EMBL/GenBank/DDBJ databases">
        <title>The genome of Melipona quadrifasciata.</title>
        <authorList>
            <person name="Pan H."/>
            <person name="Kapheim K."/>
        </authorList>
    </citation>
    <scope>NUCLEOTIDE SEQUENCE [LARGE SCALE GENOMIC DNA]</scope>
    <source>
        <strain evidence="1">0111107301</strain>
        <tissue evidence="1">Whole body</tissue>
    </source>
</reference>
<name>A0A0M8ZXE1_9HYME</name>
<evidence type="ECO:0000313" key="2">
    <source>
        <dbReference type="Proteomes" id="UP000053105"/>
    </source>
</evidence>
<accession>A0A0M8ZXE1</accession>
<proteinExistence type="predicted"/>
<organism evidence="1 2">
    <name type="scientific">Melipona quadrifasciata</name>
    <dbReference type="NCBI Taxonomy" id="166423"/>
    <lineage>
        <taxon>Eukaryota</taxon>
        <taxon>Metazoa</taxon>
        <taxon>Ecdysozoa</taxon>
        <taxon>Arthropoda</taxon>
        <taxon>Hexapoda</taxon>
        <taxon>Insecta</taxon>
        <taxon>Pterygota</taxon>
        <taxon>Neoptera</taxon>
        <taxon>Endopterygota</taxon>
        <taxon>Hymenoptera</taxon>
        <taxon>Apocrita</taxon>
        <taxon>Aculeata</taxon>
        <taxon>Apoidea</taxon>
        <taxon>Anthophila</taxon>
        <taxon>Apidae</taxon>
        <taxon>Melipona</taxon>
    </lineage>
</organism>
<gene>
    <name evidence="1" type="ORF">WN51_01884</name>
</gene>
<dbReference type="EMBL" id="KQ435811">
    <property type="protein sequence ID" value="KOX72867.1"/>
    <property type="molecule type" value="Genomic_DNA"/>
</dbReference>
<protein>
    <submittedName>
        <fullName evidence="1">Uncharacterized protein</fullName>
    </submittedName>
</protein>
<evidence type="ECO:0000313" key="1">
    <source>
        <dbReference type="EMBL" id="KOX72867.1"/>
    </source>
</evidence>
<keyword evidence="2" id="KW-1185">Reference proteome</keyword>